<dbReference type="GO" id="GO:0006865">
    <property type="term" value="P:amino acid transport"/>
    <property type="evidence" value="ECO:0007669"/>
    <property type="project" value="UniProtKB-KW"/>
</dbReference>
<dbReference type="Pfam" id="PF13458">
    <property type="entry name" value="Peripla_BP_6"/>
    <property type="match status" value="1"/>
</dbReference>
<dbReference type="PRINTS" id="PR00337">
    <property type="entry name" value="LEUILEVALBP"/>
</dbReference>
<comment type="similarity">
    <text evidence="1">Belongs to the leucine-binding protein family.</text>
</comment>
<feature type="chain" id="PRO_5037243465" evidence="5">
    <location>
        <begin position="29"/>
        <end position="420"/>
    </location>
</feature>
<dbReference type="InterPro" id="IPR000709">
    <property type="entry name" value="Leu_Ile_Val-bd"/>
</dbReference>
<evidence type="ECO:0000256" key="4">
    <source>
        <dbReference type="ARBA" id="ARBA00022970"/>
    </source>
</evidence>
<comment type="caution">
    <text evidence="7">The sequence shown here is derived from an EMBL/GenBank/DDBJ whole genome shotgun (WGS) entry which is preliminary data.</text>
</comment>
<evidence type="ECO:0000313" key="7">
    <source>
        <dbReference type="EMBL" id="MBM3273859.1"/>
    </source>
</evidence>
<dbReference type="InterPro" id="IPR028082">
    <property type="entry name" value="Peripla_BP_I"/>
</dbReference>
<name>A0A938BM29_9BACT</name>
<dbReference type="CDD" id="cd06346">
    <property type="entry name" value="PBP1_ABC_ligand_binding-like"/>
    <property type="match status" value="1"/>
</dbReference>
<evidence type="ECO:0000256" key="1">
    <source>
        <dbReference type="ARBA" id="ARBA00010062"/>
    </source>
</evidence>
<dbReference type="PROSITE" id="PS51257">
    <property type="entry name" value="PROKAR_LIPOPROTEIN"/>
    <property type="match status" value="1"/>
</dbReference>
<dbReference type="PANTHER" id="PTHR30483">
    <property type="entry name" value="LEUCINE-SPECIFIC-BINDING PROTEIN"/>
    <property type="match status" value="1"/>
</dbReference>
<proteinExistence type="inferred from homology"/>
<sequence length="420" mass="43517">MRHFLRAAVAAWSALSLAGCFLFPGAGATGGQSDAIHVGILTSRSGSNAASGEPQINGAQLALSHLNAAGGVAGRPLALDIVDDQSDPARAPAAARQLLDAGAVAIIGAMASSITKEAVLQAAKPAGCVVISPGSTSPDFSDPAKIDHGGYFFRTIPSDALQGKVLADRAIARGYRKLGIIHVDNPYGNGLAAVLKRTFEASAGRTTISARYAEEATPRTSYDAEIRPVLLENPDAIVLVAYTGEGSQILKDWISSNLSPTVPWLFSESLQSDAFVANVANAARLEGFTGTSPYSGGPDYDRFAQAYSETYKTAPPLYSANSYDAAILVALAMGRAGAATRQAVRDNLRAVAGGSGTPIRPGPDGIRSGLAELKAGRAVSYQGASGPLDFDDRGDVKSGTYRIWAIKGGRIEETAEILKP</sequence>
<dbReference type="InterPro" id="IPR051010">
    <property type="entry name" value="BCAA_transport"/>
</dbReference>
<feature type="signal peptide" evidence="5">
    <location>
        <begin position="1"/>
        <end position="28"/>
    </location>
</feature>
<keyword evidence="2" id="KW-0813">Transport</keyword>
<dbReference type="Gene3D" id="3.40.50.2300">
    <property type="match status" value="2"/>
</dbReference>
<gene>
    <name evidence="7" type="ORF">FJZ00_01805</name>
</gene>
<keyword evidence="3 5" id="KW-0732">Signal</keyword>
<reference evidence="7 8" key="1">
    <citation type="submission" date="2019-03" db="EMBL/GenBank/DDBJ databases">
        <title>Lake Tanganyika Metagenome-Assembled Genomes (MAGs).</title>
        <authorList>
            <person name="Tran P."/>
        </authorList>
    </citation>
    <scope>NUCLEOTIDE SEQUENCE [LARGE SCALE GENOMIC DNA]</scope>
    <source>
        <strain evidence="7">K_DeepCast_65m_m2_236</strain>
    </source>
</reference>
<evidence type="ECO:0000256" key="2">
    <source>
        <dbReference type="ARBA" id="ARBA00022448"/>
    </source>
</evidence>
<protein>
    <submittedName>
        <fullName evidence="7">ABC transporter substrate-binding protein</fullName>
    </submittedName>
</protein>
<evidence type="ECO:0000256" key="3">
    <source>
        <dbReference type="ARBA" id="ARBA00022729"/>
    </source>
</evidence>
<dbReference type="PANTHER" id="PTHR30483:SF6">
    <property type="entry name" value="PERIPLASMIC BINDING PROTEIN OF ABC TRANSPORTER FOR NATURAL AMINO ACIDS"/>
    <property type="match status" value="1"/>
</dbReference>
<dbReference type="EMBL" id="VGJX01000064">
    <property type="protein sequence ID" value="MBM3273859.1"/>
    <property type="molecule type" value="Genomic_DNA"/>
</dbReference>
<organism evidence="7 8">
    <name type="scientific">Candidatus Tanganyikabacteria bacterium</name>
    <dbReference type="NCBI Taxonomy" id="2961651"/>
    <lineage>
        <taxon>Bacteria</taxon>
        <taxon>Bacillati</taxon>
        <taxon>Candidatus Sericytochromatia</taxon>
        <taxon>Candidatus Tanganyikabacteria</taxon>
    </lineage>
</organism>
<accession>A0A938BM29</accession>
<evidence type="ECO:0000259" key="6">
    <source>
        <dbReference type="Pfam" id="PF13458"/>
    </source>
</evidence>
<dbReference type="AlphaFoldDB" id="A0A938BM29"/>
<dbReference type="SUPFAM" id="SSF53822">
    <property type="entry name" value="Periplasmic binding protein-like I"/>
    <property type="match status" value="1"/>
</dbReference>
<dbReference type="Proteomes" id="UP000703893">
    <property type="component" value="Unassembled WGS sequence"/>
</dbReference>
<feature type="domain" description="Leucine-binding protein" evidence="6">
    <location>
        <begin position="36"/>
        <end position="352"/>
    </location>
</feature>
<keyword evidence="4" id="KW-0029">Amino-acid transport</keyword>
<dbReference type="InterPro" id="IPR028081">
    <property type="entry name" value="Leu-bd"/>
</dbReference>
<evidence type="ECO:0000313" key="8">
    <source>
        <dbReference type="Proteomes" id="UP000703893"/>
    </source>
</evidence>
<evidence type="ECO:0000256" key="5">
    <source>
        <dbReference type="SAM" id="SignalP"/>
    </source>
</evidence>